<keyword evidence="12" id="KW-1133">Transmembrane helix</keyword>
<dbReference type="GO" id="GO:0006487">
    <property type="term" value="P:protein N-linked glycosylation"/>
    <property type="evidence" value="ECO:0007669"/>
    <property type="project" value="TreeGrafter"/>
</dbReference>
<comment type="subcellular location">
    <subcellularLocation>
        <location evidence="2">Golgi apparatus membrane</location>
        <topology evidence="2">Single-pass type II membrane protein</topology>
    </subcellularLocation>
</comment>
<evidence type="ECO:0000256" key="18">
    <source>
        <dbReference type="ARBA" id="ARBA00029663"/>
    </source>
</evidence>
<evidence type="ECO:0000256" key="5">
    <source>
        <dbReference type="ARBA" id="ARBA00012613"/>
    </source>
</evidence>
<feature type="disulfide bond" evidence="24">
    <location>
        <begin position="173"/>
        <end position="187"/>
    </location>
</feature>
<keyword evidence="15 24" id="KW-1015">Disulfide bond</keyword>
<dbReference type="Pfam" id="PF05060">
    <property type="entry name" value="MGAT2"/>
    <property type="match status" value="1"/>
</dbReference>
<dbReference type="GO" id="GO:0008455">
    <property type="term" value="F:alpha-1,6-mannosylglycoprotein 2-beta-N-acetylglucosaminyltransferase activity"/>
    <property type="evidence" value="ECO:0007669"/>
    <property type="project" value="UniProtKB-EC"/>
</dbReference>
<evidence type="ECO:0000256" key="22">
    <source>
        <dbReference type="ARBA" id="ARBA00093257"/>
    </source>
</evidence>
<dbReference type="PANTHER" id="PTHR12871:SF0">
    <property type="entry name" value="ALPHA-1,6-MANNOSYL-GLYCOPROTEIN 2-BETA-N-ACETYLGLUCOSAMINYLTRANSFERASE"/>
    <property type="match status" value="1"/>
</dbReference>
<evidence type="ECO:0000256" key="11">
    <source>
        <dbReference type="ARBA" id="ARBA00022968"/>
    </source>
</evidence>
<dbReference type="GO" id="GO:0009312">
    <property type="term" value="P:oligosaccharide biosynthetic process"/>
    <property type="evidence" value="ECO:0007669"/>
    <property type="project" value="InterPro"/>
</dbReference>
<evidence type="ECO:0000256" key="17">
    <source>
        <dbReference type="ARBA" id="ARBA00023211"/>
    </source>
</evidence>
<dbReference type="GO" id="GO:0046872">
    <property type="term" value="F:metal ion binding"/>
    <property type="evidence" value="ECO:0007669"/>
    <property type="project" value="UniProtKB-KW"/>
</dbReference>
<evidence type="ECO:0000256" key="21">
    <source>
        <dbReference type="ARBA" id="ARBA00032915"/>
    </source>
</evidence>
<keyword evidence="11" id="KW-0735">Signal-anchor</keyword>
<dbReference type="EC" id="2.4.1.143" evidence="5"/>
<evidence type="ECO:0000256" key="19">
    <source>
        <dbReference type="ARBA" id="ARBA00031203"/>
    </source>
</evidence>
<evidence type="ECO:0000256" key="6">
    <source>
        <dbReference type="ARBA" id="ARBA00014817"/>
    </source>
</evidence>
<evidence type="ECO:0000313" key="26">
    <source>
        <dbReference type="Proteomes" id="UP000494106"/>
    </source>
</evidence>
<comment type="similarity">
    <text evidence="4">Belongs to the glycosyltransferase 16 (GT16) protein family.</text>
</comment>
<evidence type="ECO:0000256" key="8">
    <source>
        <dbReference type="ARBA" id="ARBA00022679"/>
    </source>
</evidence>
<dbReference type="Gene3D" id="3.90.550.10">
    <property type="entry name" value="Spore Coat Polysaccharide Biosynthesis Protein SpsA, Chain A"/>
    <property type="match status" value="1"/>
</dbReference>
<evidence type="ECO:0000256" key="15">
    <source>
        <dbReference type="ARBA" id="ARBA00023157"/>
    </source>
</evidence>
<dbReference type="AlphaFoldDB" id="A0A8S0ZUT2"/>
<comment type="catalytic activity">
    <reaction evidence="22">
        <text>an N(4)-{beta-D-GlcNAc-(1-&gt;2)-alpha-D-Man-(1-&gt;3)-[alpha-D-Man-(1-&gt;6)]-beta-D-Man-(1-&gt;4)-beta-D-GlcNAc-(1-&gt;4)-beta-D-GlcNAc}-L-asparaginyl-[protein] + UDP-N-acetyl-alpha-D-glucosamine = N(4)-{beta-D-GlcNAc-(1-&gt;2)-alpha-D-Man-(1-&gt;3)-[beta-D-GlcNAc-(1-&gt;2)-alpha-D-Man-(1-&gt;6)]-beta-D-Man-(1-&gt;4)-beta-D-GlcNAc-(1-&gt;4)-beta-D-GlcNAc}-L-asparaginyl-[protein] + UDP + H(+)</text>
        <dbReference type="Rhea" id="RHEA:12941"/>
        <dbReference type="Rhea" id="RHEA-COMP:13526"/>
        <dbReference type="Rhea" id="RHEA-COMP:14369"/>
        <dbReference type="ChEBI" id="CHEBI:15378"/>
        <dbReference type="ChEBI" id="CHEBI:57705"/>
        <dbReference type="ChEBI" id="CHEBI:58223"/>
        <dbReference type="ChEBI" id="CHEBI:60615"/>
        <dbReference type="ChEBI" id="CHEBI:60651"/>
        <dbReference type="EC" id="2.4.1.143"/>
    </reaction>
</comment>
<evidence type="ECO:0000256" key="4">
    <source>
        <dbReference type="ARBA" id="ARBA00011011"/>
    </source>
</evidence>
<dbReference type="Proteomes" id="UP000494106">
    <property type="component" value="Unassembled WGS sequence"/>
</dbReference>
<sequence>MRRKLRSCDIVLRNTRNILCFFAILAVLFIYRTRKIHSDRIRSKLSKNAIKFIDFQELNYESLQIDTLKKVIFKYNQEERILNADVYGAMKDDAPIFVIFTDKYKANLKYLIASLEHVLGIADALIIFSHSYFDENVNSLIKSIDFTRVMQIFYPYSIQAFPQEFPGHQSGDCTRFTGIDNARSINCTGANTPDIHGRYRDPILSQTKHFWWWTLNTVFEKISHTKNHKGMYIFIDDDVFLLEDSIYMTLQMKKISKLVSQCDIVSLMRPGHPNFSETRTYGADLSTWDPKQHSSVIAFNLQVWNSIAAHYFLFCTVDDYSWSRSLFHVSMNRRDGSRFKVISSTVPRAYQTSKVSSFSKQIEEYSIMNSIYEVLEMQKRNQETFFPSQLEVYLNIELEYDEFEIFDYTESNGGWADIRDKEMCTNITANKVKKLLLDMNGEFNHYKNDDDVPEMDEDRSI</sequence>
<keyword evidence="17 23" id="KW-0464">Manganese</keyword>
<keyword evidence="7" id="KW-0328">Glycosyltransferase</keyword>
<keyword evidence="14" id="KW-0472">Membrane</keyword>
<evidence type="ECO:0000256" key="9">
    <source>
        <dbReference type="ARBA" id="ARBA00022692"/>
    </source>
</evidence>
<evidence type="ECO:0000256" key="20">
    <source>
        <dbReference type="ARBA" id="ARBA00032552"/>
    </source>
</evidence>
<gene>
    <name evidence="25" type="ORF">APLA_LOCUS6790</name>
</gene>
<keyword evidence="26" id="KW-1185">Reference proteome</keyword>
<dbReference type="OrthoDB" id="6019616at2759"/>
<dbReference type="GO" id="GO:0005795">
    <property type="term" value="C:Golgi stack"/>
    <property type="evidence" value="ECO:0007669"/>
    <property type="project" value="InterPro"/>
</dbReference>
<evidence type="ECO:0000256" key="13">
    <source>
        <dbReference type="ARBA" id="ARBA00023034"/>
    </source>
</evidence>
<name>A0A8S0ZUT2_ARCPL</name>
<dbReference type="InterPro" id="IPR029044">
    <property type="entry name" value="Nucleotide-diphossugar_trans"/>
</dbReference>
<organism evidence="25 26">
    <name type="scientific">Arctia plantaginis</name>
    <name type="common">Wood tiger moth</name>
    <name type="synonym">Phalaena plantaginis</name>
    <dbReference type="NCBI Taxonomy" id="874455"/>
    <lineage>
        <taxon>Eukaryota</taxon>
        <taxon>Metazoa</taxon>
        <taxon>Ecdysozoa</taxon>
        <taxon>Arthropoda</taxon>
        <taxon>Hexapoda</taxon>
        <taxon>Insecta</taxon>
        <taxon>Pterygota</taxon>
        <taxon>Neoptera</taxon>
        <taxon>Endopterygota</taxon>
        <taxon>Lepidoptera</taxon>
        <taxon>Glossata</taxon>
        <taxon>Ditrysia</taxon>
        <taxon>Noctuoidea</taxon>
        <taxon>Erebidae</taxon>
        <taxon>Arctiinae</taxon>
        <taxon>Arctia</taxon>
    </lineage>
</organism>
<dbReference type="EMBL" id="CADEBC010000488">
    <property type="protein sequence ID" value="CAB3236985.1"/>
    <property type="molecule type" value="Genomic_DNA"/>
</dbReference>
<keyword evidence="16" id="KW-0325">Glycoprotein</keyword>
<dbReference type="PANTHER" id="PTHR12871">
    <property type="entry name" value="BETA-1,2-N-ACETYLGLUCOSAMINYLTRANSFERASE II"/>
    <property type="match status" value="1"/>
</dbReference>
<keyword evidence="9" id="KW-0812">Transmembrane</keyword>
<keyword evidence="10 23" id="KW-0479">Metal-binding</keyword>
<evidence type="ECO:0000256" key="16">
    <source>
        <dbReference type="ARBA" id="ARBA00023180"/>
    </source>
</evidence>
<evidence type="ECO:0000256" key="2">
    <source>
        <dbReference type="ARBA" id="ARBA00004323"/>
    </source>
</evidence>
<comment type="pathway">
    <text evidence="3">Protein modification; protein glycosylation.</text>
</comment>
<evidence type="ECO:0000256" key="1">
    <source>
        <dbReference type="ARBA" id="ARBA00001936"/>
    </source>
</evidence>
<evidence type="ECO:0000256" key="23">
    <source>
        <dbReference type="PIRSR" id="PIRSR607754-2"/>
    </source>
</evidence>
<protein>
    <recommendedName>
        <fullName evidence="6">Alpha-1,6-mannosyl-glycoprotein 2-beta-N-acetylglucosaminyltransferase</fullName>
        <ecNumber evidence="5">2.4.1.143</ecNumber>
    </recommendedName>
    <alternativeName>
        <fullName evidence="21">Beta-1,2-N-acetylglucosaminyltransferase II</fullName>
    </alternativeName>
    <alternativeName>
        <fullName evidence="20">GlcNAc-T II</fullName>
    </alternativeName>
    <alternativeName>
        <fullName evidence="19">Mannoside acetylglucosaminyltransferase 2</fullName>
    </alternativeName>
    <alternativeName>
        <fullName evidence="18">N-glycosyl-oligosaccharide-glycoprotein N-acetylglucosaminyltransferase II</fullName>
    </alternativeName>
</protein>
<keyword evidence="8" id="KW-0808">Transferase</keyword>
<accession>A0A8S0ZUT2</accession>
<dbReference type="InterPro" id="IPR007754">
    <property type="entry name" value="GlcNAc_II"/>
</dbReference>
<proteinExistence type="inferred from homology"/>
<evidence type="ECO:0000256" key="24">
    <source>
        <dbReference type="PIRSR" id="PIRSR607754-3"/>
    </source>
</evidence>
<evidence type="ECO:0000256" key="10">
    <source>
        <dbReference type="ARBA" id="ARBA00022723"/>
    </source>
</evidence>
<evidence type="ECO:0000256" key="14">
    <source>
        <dbReference type="ARBA" id="ARBA00023136"/>
    </source>
</evidence>
<evidence type="ECO:0000313" key="25">
    <source>
        <dbReference type="EMBL" id="CAB3236985.1"/>
    </source>
</evidence>
<feature type="disulfide bond" evidence="24">
    <location>
        <begin position="315"/>
        <end position="424"/>
    </location>
</feature>
<dbReference type="GO" id="GO:0000139">
    <property type="term" value="C:Golgi membrane"/>
    <property type="evidence" value="ECO:0007669"/>
    <property type="project" value="UniProtKB-SubCell"/>
</dbReference>
<keyword evidence="13" id="KW-0333">Golgi apparatus</keyword>
<evidence type="ECO:0000256" key="12">
    <source>
        <dbReference type="ARBA" id="ARBA00022989"/>
    </source>
</evidence>
<comment type="caution">
    <text evidence="25">The sequence shown here is derived from an EMBL/GenBank/DDBJ whole genome shotgun (WGS) entry which is preliminary data.</text>
</comment>
<reference evidence="25 26" key="1">
    <citation type="submission" date="2020-04" db="EMBL/GenBank/DDBJ databases">
        <authorList>
            <person name="Wallbank WR R."/>
            <person name="Pardo Diaz C."/>
            <person name="Kozak K."/>
            <person name="Martin S."/>
            <person name="Jiggins C."/>
            <person name="Moest M."/>
            <person name="Warren A I."/>
            <person name="Byers J.R.P. K."/>
            <person name="Montejo-Kovacevich G."/>
            <person name="Yen C E."/>
        </authorList>
    </citation>
    <scope>NUCLEOTIDE SEQUENCE [LARGE SCALE GENOMIC DNA]</scope>
</reference>
<feature type="binding site" evidence="23">
    <location>
        <position position="238"/>
    </location>
    <ligand>
        <name>Mn(2+)</name>
        <dbReference type="ChEBI" id="CHEBI:29035"/>
    </ligand>
</feature>
<evidence type="ECO:0000256" key="3">
    <source>
        <dbReference type="ARBA" id="ARBA00004922"/>
    </source>
</evidence>
<evidence type="ECO:0000256" key="7">
    <source>
        <dbReference type="ARBA" id="ARBA00022676"/>
    </source>
</evidence>
<comment type="cofactor">
    <cofactor evidence="1 23">
        <name>Mn(2+)</name>
        <dbReference type="ChEBI" id="CHEBI:29035"/>
    </cofactor>
</comment>